<feature type="region of interest" description="Disordered" evidence="4">
    <location>
        <begin position="775"/>
        <end position="863"/>
    </location>
</feature>
<feature type="transmembrane region" description="Helical" evidence="5">
    <location>
        <begin position="50"/>
        <end position="73"/>
    </location>
</feature>
<reference evidence="6 7" key="1">
    <citation type="journal article" date="2023" name="Commun. Biol.">
        <title>Reorganization of the ancestral sex-determining regions during the evolution of trioecy in Pleodorina starrii.</title>
        <authorList>
            <person name="Takahashi K."/>
            <person name="Suzuki S."/>
            <person name="Kawai-Toyooka H."/>
            <person name="Yamamoto K."/>
            <person name="Hamaji T."/>
            <person name="Ootsuki R."/>
            <person name="Yamaguchi H."/>
            <person name="Kawachi M."/>
            <person name="Higashiyama T."/>
            <person name="Nozaki H."/>
        </authorList>
    </citation>
    <scope>NUCLEOTIDE SEQUENCE [LARGE SCALE GENOMIC DNA]</scope>
    <source>
        <strain evidence="6 7">NIES-4479</strain>
    </source>
</reference>
<feature type="compositionally biased region" description="Gly residues" evidence="4">
    <location>
        <begin position="806"/>
        <end position="824"/>
    </location>
</feature>
<evidence type="ECO:0000313" key="6">
    <source>
        <dbReference type="EMBL" id="GLC56491.1"/>
    </source>
</evidence>
<sequence>MSLLGKGSRLSGLSHGLLYCIASLVLGIELNIVGPTVDSLAAQVGVNESALGGVVGLGGIGLLVGGLPAGWLLDRLPGHAVLAGALALQAFAFLLLPHCAHLAVLATTYCAAALTFNAITTGANALILWRYPSSQGAWLNLASALFGVGCFLAPVLADLASGATGPSQGQEGEGGGGTGGPFSLRGGPASMAYYAVAAGRWRGAALCCLWASLLASPPRPDPHHHHHHPNPTPEADGGGGGGGSAPRSEVRLSADDQQRGKCTRLRVSGGANDRSTRNSGDGDSPDDLASSPSFASVLDLTGLESPTTSVSSQPLRAAADGAVAPTAAAAAGDSAGDGSGDAIWGTSSTTSPNDDDASPTAAPPLEAAPARLPPPPAALAPDGAAGGGGGRASGSGTDGGFGSALSTSPPTWDEAGAGAPDQCCRHGGGGGDGSNDNPVYGTAAAAAAAGGADGNAHADILSAAAAQIQLLQRQKKSSGPQKLPQRQGEATAPAGWWRRGGAQQLPANDPRVAEATIGGSGPHHPMVAATAAAPPPQTATAALFRRYLHELRMGWPVLLPVVLLLFANISTQASFGAWVTTYCQRAAGLDEGGAHAVTAAYWAAFTGTRMAAVAAAPFLHASRVLLITSPFAVAGAGMAVLGLPKIPWLFPAATAAATDSPAAAAAFAAGLPQWALYTAVCLVGVGVSTGFANTVSLTGDHLQLDGFTNGILSSVAGLASTLCPAAVPWLAEHTGMGYGALMAVALAMSGVQLAMVVAALVGARWVDEWQKAEEEAEEREEEREEEEERRRRGGLVVAEEGRGRKAGGGSRVRGRGGEGQGEGGAVVVVVGPEGEEEEEGKRGGGGGEDLRVPLLRGSRRRGD</sequence>
<evidence type="ECO:0000256" key="3">
    <source>
        <dbReference type="ARBA" id="ARBA00023136"/>
    </source>
</evidence>
<feature type="transmembrane region" description="Helical" evidence="5">
    <location>
        <begin position="555"/>
        <end position="579"/>
    </location>
</feature>
<evidence type="ECO:0000256" key="2">
    <source>
        <dbReference type="ARBA" id="ARBA00022989"/>
    </source>
</evidence>
<feature type="compositionally biased region" description="Gly residues" evidence="4">
    <location>
        <begin position="384"/>
        <end position="402"/>
    </location>
</feature>
<feature type="compositionally biased region" description="Gly residues" evidence="4">
    <location>
        <begin position="171"/>
        <end position="180"/>
    </location>
</feature>
<feature type="region of interest" description="Disordered" evidence="4">
    <location>
        <begin position="163"/>
        <end position="182"/>
    </location>
</feature>
<gene>
    <name evidence="6" type="primary">PLEST004036</name>
    <name evidence="6" type="ORF">PLESTB_001113100</name>
</gene>
<dbReference type="InterPro" id="IPR036259">
    <property type="entry name" value="MFS_trans_sf"/>
</dbReference>
<feature type="transmembrane region" description="Helical" evidence="5">
    <location>
        <begin position="707"/>
        <end position="731"/>
    </location>
</feature>
<keyword evidence="3 5" id="KW-0472">Membrane</keyword>
<feature type="transmembrane region" description="Helical" evidence="5">
    <location>
        <begin position="136"/>
        <end position="157"/>
    </location>
</feature>
<dbReference type="PANTHER" id="PTHR23121:SF9">
    <property type="entry name" value="SODIUM-DEPENDENT GLUCOSE TRANSPORTER 1"/>
    <property type="match status" value="1"/>
</dbReference>
<dbReference type="InterPro" id="IPR011701">
    <property type="entry name" value="MFS"/>
</dbReference>
<keyword evidence="7" id="KW-1185">Reference proteome</keyword>
<dbReference type="Proteomes" id="UP001165080">
    <property type="component" value="Unassembled WGS sequence"/>
</dbReference>
<name>A0A9W6F5K2_9CHLO</name>
<organism evidence="6 7">
    <name type="scientific">Pleodorina starrii</name>
    <dbReference type="NCBI Taxonomy" id="330485"/>
    <lineage>
        <taxon>Eukaryota</taxon>
        <taxon>Viridiplantae</taxon>
        <taxon>Chlorophyta</taxon>
        <taxon>core chlorophytes</taxon>
        <taxon>Chlorophyceae</taxon>
        <taxon>CS clade</taxon>
        <taxon>Chlamydomonadales</taxon>
        <taxon>Volvocaceae</taxon>
        <taxon>Pleodorina</taxon>
    </lineage>
</organism>
<feature type="transmembrane region" description="Helical" evidence="5">
    <location>
        <begin position="102"/>
        <end position="129"/>
    </location>
</feature>
<feature type="compositionally biased region" description="Acidic residues" evidence="4">
    <location>
        <begin position="775"/>
        <end position="787"/>
    </location>
</feature>
<feature type="transmembrane region" description="Helical" evidence="5">
    <location>
        <begin position="737"/>
        <end position="761"/>
    </location>
</feature>
<keyword evidence="1 5" id="KW-0812">Transmembrane</keyword>
<feature type="transmembrane region" description="Helical" evidence="5">
    <location>
        <begin position="12"/>
        <end position="30"/>
    </location>
</feature>
<proteinExistence type="predicted"/>
<feature type="region of interest" description="Disordered" evidence="4">
    <location>
        <begin position="472"/>
        <end position="506"/>
    </location>
</feature>
<dbReference type="GO" id="GO:0022857">
    <property type="term" value="F:transmembrane transporter activity"/>
    <property type="evidence" value="ECO:0007669"/>
    <property type="project" value="InterPro"/>
</dbReference>
<accession>A0A9W6F5K2</accession>
<dbReference type="AlphaFoldDB" id="A0A9W6F5K2"/>
<evidence type="ECO:0000256" key="1">
    <source>
        <dbReference type="ARBA" id="ARBA00022692"/>
    </source>
</evidence>
<feature type="transmembrane region" description="Helical" evidence="5">
    <location>
        <begin position="674"/>
        <end position="695"/>
    </location>
</feature>
<feature type="compositionally biased region" description="Basic and acidic residues" evidence="4">
    <location>
        <begin position="248"/>
        <end position="259"/>
    </location>
</feature>
<dbReference type="EMBL" id="BRXU01000016">
    <property type="protein sequence ID" value="GLC56491.1"/>
    <property type="molecule type" value="Genomic_DNA"/>
</dbReference>
<dbReference type="PANTHER" id="PTHR23121">
    <property type="entry name" value="SODIUM-DEPENDENT GLUCOSE TRANSPORTER 1"/>
    <property type="match status" value="1"/>
</dbReference>
<evidence type="ECO:0000256" key="4">
    <source>
        <dbReference type="SAM" id="MobiDB-lite"/>
    </source>
</evidence>
<dbReference type="Gene3D" id="1.20.1250.20">
    <property type="entry name" value="MFS general substrate transporter like domains"/>
    <property type="match status" value="2"/>
</dbReference>
<keyword evidence="2 5" id="KW-1133">Transmembrane helix</keyword>
<evidence type="ECO:0000256" key="5">
    <source>
        <dbReference type="SAM" id="Phobius"/>
    </source>
</evidence>
<feature type="transmembrane region" description="Helical" evidence="5">
    <location>
        <begin position="624"/>
        <end position="643"/>
    </location>
</feature>
<feature type="compositionally biased region" description="Low complexity" evidence="4">
    <location>
        <begin position="358"/>
        <end position="370"/>
    </location>
</feature>
<feature type="transmembrane region" description="Helical" evidence="5">
    <location>
        <begin position="80"/>
        <end position="96"/>
    </location>
</feature>
<protein>
    <submittedName>
        <fullName evidence="6">Uncharacterized protein</fullName>
    </submittedName>
</protein>
<evidence type="ECO:0000313" key="7">
    <source>
        <dbReference type="Proteomes" id="UP001165080"/>
    </source>
</evidence>
<comment type="caution">
    <text evidence="6">The sequence shown here is derived from an EMBL/GenBank/DDBJ whole genome shotgun (WGS) entry which is preliminary data.</text>
</comment>
<dbReference type="Pfam" id="PF07690">
    <property type="entry name" value="MFS_1"/>
    <property type="match status" value="1"/>
</dbReference>
<dbReference type="SUPFAM" id="SSF103473">
    <property type="entry name" value="MFS general substrate transporter"/>
    <property type="match status" value="2"/>
</dbReference>
<feature type="region of interest" description="Disordered" evidence="4">
    <location>
        <begin position="329"/>
        <end position="430"/>
    </location>
</feature>
<feature type="region of interest" description="Disordered" evidence="4">
    <location>
        <begin position="219"/>
        <end position="293"/>
    </location>
</feature>
<feature type="compositionally biased region" description="Low complexity" evidence="4">
    <location>
        <begin position="329"/>
        <end position="342"/>
    </location>
</feature>